<dbReference type="EMBL" id="PHIG01000029">
    <property type="protein sequence ID" value="PJK30279.1"/>
    <property type="molecule type" value="Genomic_DNA"/>
</dbReference>
<accession>A0A2M9G3H9</accession>
<dbReference type="Proteomes" id="UP000229498">
    <property type="component" value="Unassembled WGS sequence"/>
</dbReference>
<gene>
    <name evidence="2" type="ORF">CVT23_07790</name>
</gene>
<dbReference type="GO" id="GO:0008757">
    <property type="term" value="F:S-adenosylmethionine-dependent methyltransferase activity"/>
    <property type="evidence" value="ECO:0007669"/>
    <property type="project" value="InterPro"/>
</dbReference>
<proteinExistence type="predicted"/>
<evidence type="ECO:0000313" key="2">
    <source>
        <dbReference type="EMBL" id="PJK30279.1"/>
    </source>
</evidence>
<dbReference type="SUPFAM" id="SSF53335">
    <property type="entry name" value="S-adenosyl-L-methionine-dependent methyltransferases"/>
    <property type="match status" value="1"/>
</dbReference>
<dbReference type="CDD" id="cd02440">
    <property type="entry name" value="AdoMet_MTases"/>
    <property type="match status" value="1"/>
</dbReference>
<dbReference type="InterPro" id="IPR013216">
    <property type="entry name" value="Methyltransf_11"/>
</dbReference>
<evidence type="ECO:0000259" key="1">
    <source>
        <dbReference type="Pfam" id="PF08241"/>
    </source>
</evidence>
<dbReference type="InterPro" id="IPR029063">
    <property type="entry name" value="SAM-dependent_MTases_sf"/>
</dbReference>
<protein>
    <recommendedName>
        <fullName evidence="1">Methyltransferase type 11 domain-containing protein</fullName>
    </recommendedName>
</protein>
<evidence type="ECO:0000313" key="3">
    <source>
        <dbReference type="Proteomes" id="UP000229498"/>
    </source>
</evidence>
<dbReference type="Pfam" id="PF08241">
    <property type="entry name" value="Methyltransf_11"/>
    <property type="match status" value="1"/>
</dbReference>
<sequence length="241" mass="26853">MISPAADAVYERLAGPLQLNEESRVVELAAGMGGLGHRLTGDCEAAIFAYNDEVEHADLAQGWLGSRGSRVKADRRDYHDTGLKRGFADAIIGKEPFTHVRRKHRVLRHLFHVLKPDGKIYFSDLFLTGDDPECPEVAVWSALERQPMHLVSPQRFRDMADDIGFDAPTFEDITPLYTEAIRKAFAKTRQILAAAGPLAPRLQPWLVSEAEYWNRRATLLESGEAKVQCVGLQPYTGADLV</sequence>
<name>A0A2M9G3H9_9PROT</name>
<comment type="caution">
    <text evidence="2">The sequence shown here is derived from an EMBL/GenBank/DDBJ whole genome shotgun (WGS) entry which is preliminary data.</text>
</comment>
<dbReference type="Gene3D" id="3.40.50.150">
    <property type="entry name" value="Vaccinia Virus protein VP39"/>
    <property type="match status" value="1"/>
</dbReference>
<reference evidence="2 3" key="1">
    <citation type="submission" date="2017-11" db="EMBL/GenBank/DDBJ databases">
        <title>Draft genome sequence of Rhizobiales bacterium SY3-13.</title>
        <authorList>
            <person name="Sun C."/>
        </authorList>
    </citation>
    <scope>NUCLEOTIDE SEQUENCE [LARGE SCALE GENOMIC DNA]</scope>
    <source>
        <strain evidence="2 3">SY3-13</strain>
    </source>
</reference>
<dbReference type="AlphaFoldDB" id="A0A2M9G3H9"/>
<keyword evidence="3" id="KW-1185">Reference proteome</keyword>
<feature type="domain" description="Methyltransferase type 11" evidence="1">
    <location>
        <begin position="42"/>
        <end position="122"/>
    </location>
</feature>
<organism evidence="2 3">
    <name type="scientific">Minwuia thermotolerans</name>
    <dbReference type="NCBI Taxonomy" id="2056226"/>
    <lineage>
        <taxon>Bacteria</taxon>
        <taxon>Pseudomonadati</taxon>
        <taxon>Pseudomonadota</taxon>
        <taxon>Alphaproteobacteria</taxon>
        <taxon>Minwuiales</taxon>
        <taxon>Minwuiaceae</taxon>
        <taxon>Minwuia</taxon>
    </lineage>
</organism>